<dbReference type="OrthoDB" id="9832842at2"/>
<evidence type="ECO:0000313" key="3">
    <source>
        <dbReference type="Proteomes" id="UP000243232"/>
    </source>
</evidence>
<gene>
    <name evidence="2" type="ORF">SAMN05216296_1373</name>
</gene>
<feature type="transmembrane region" description="Helical" evidence="1">
    <location>
        <begin position="7"/>
        <end position="26"/>
    </location>
</feature>
<reference evidence="3" key="1">
    <citation type="submission" date="2016-10" db="EMBL/GenBank/DDBJ databases">
        <authorList>
            <person name="Varghese N."/>
            <person name="Submissions S."/>
        </authorList>
    </citation>
    <scope>NUCLEOTIDE SEQUENCE [LARGE SCALE GENOMIC DNA]</scope>
    <source>
        <strain evidence="3">DSM 17875</strain>
    </source>
</reference>
<protein>
    <submittedName>
        <fullName evidence="2">Uncharacterized protein</fullName>
    </submittedName>
</protein>
<accession>A0A1H2F827</accession>
<organism evidence="2 3">
    <name type="scientific">Pseudomonas pohangensis</name>
    <dbReference type="NCBI Taxonomy" id="364197"/>
    <lineage>
        <taxon>Bacteria</taxon>
        <taxon>Pseudomonadati</taxon>
        <taxon>Pseudomonadota</taxon>
        <taxon>Gammaproteobacteria</taxon>
        <taxon>Pseudomonadales</taxon>
        <taxon>Pseudomonadaceae</taxon>
        <taxon>Pseudomonas</taxon>
    </lineage>
</organism>
<keyword evidence="1" id="KW-1133">Transmembrane helix</keyword>
<keyword evidence="1" id="KW-0812">Transmembrane</keyword>
<keyword evidence="1" id="KW-0472">Membrane</keyword>
<sequence>MLARKIATLTIIAIILGHAIGNFSFISELSGLINLTPSSKGVSSKINSTAAAGLSLSIIFCLISAVIYSLLSKDDYTAIQVFEWYGCLIFGGALFLFFYWITLNVWSSDFPDIQYGRGARALYRVSLRSELWLGLVSFPLFLMGNLGLYLIVKIPFSLSNPSSQSDSRS</sequence>
<dbReference type="RefSeq" id="WP_157718811.1">
    <property type="nucleotide sequence ID" value="NZ_LT629785.1"/>
</dbReference>
<proteinExistence type="predicted"/>
<feature type="transmembrane region" description="Helical" evidence="1">
    <location>
        <begin position="82"/>
        <end position="101"/>
    </location>
</feature>
<keyword evidence="3" id="KW-1185">Reference proteome</keyword>
<evidence type="ECO:0000256" key="1">
    <source>
        <dbReference type="SAM" id="Phobius"/>
    </source>
</evidence>
<dbReference type="EMBL" id="LT629785">
    <property type="protein sequence ID" value="SDU03128.1"/>
    <property type="molecule type" value="Genomic_DNA"/>
</dbReference>
<evidence type="ECO:0000313" key="2">
    <source>
        <dbReference type="EMBL" id="SDU03128.1"/>
    </source>
</evidence>
<feature type="transmembrane region" description="Helical" evidence="1">
    <location>
        <begin position="46"/>
        <end position="70"/>
    </location>
</feature>
<feature type="transmembrane region" description="Helical" evidence="1">
    <location>
        <begin position="131"/>
        <end position="152"/>
    </location>
</feature>
<name>A0A1H2F827_9PSED</name>
<dbReference type="Proteomes" id="UP000243232">
    <property type="component" value="Chromosome I"/>
</dbReference>
<dbReference type="AlphaFoldDB" id="A0A1H2F827"/>